<evidence type="ECO:0000256" key="7">
    <source>
        <dbReference type="ARBA" id="ARBA00023054"/>
    </source>
</evidence>
<feature type="region of interest" description="Disordered" evidence="11">
    <location>
        <begin position="1"/>
        <end position="35"/>
    </location>
</feature>
<evidence type="ECO:0000256" key="9">
    <source>
        <dbReference type="ARBA" id="ARBA00023306"/>
    </source>
</evidence>
<evidence type="ECO:0000256" key="6">
    <source>
        <dbReference type="ARBA" id="ARBA00022776"/>
    </source>
</evidence>
<dbReference type="GO" id="GO:0051301">
    <property type="term" value="P:cell division"/>
    <property type="evidence" value="ECO:0007669"/>
    <property type="project" value="UniProtKB-KW"/>
</dbReference>
<dbReference type="GO" id="GO:0070652">
    <property type="term" value="C:HAUS complex"/>
    <property type="evidence" value="ECO:0007669"/>
    <property type="project" value="InterPro"/>
</dbReference>
<dbReference type="Proteomes" id="UP001234581">
    <property type="component" value="Unassembled WGS sequence"/>
</dbReference>
<dbReference type="AlphaFoldDB" id="A0AAD7UXK8"/>
<keyword evidence="8" id="KW-0206">Cytoskeleton</keyword>
<accession>A0AAD7UXK8</accession>
<keyword evidence="6" id="KW-0498">Mitosis</keyword>
<keyword evidence="9" id="KW-0131">Cell cycle</keyword>
<dbReference type="RefSeq" id="XP_058340048.1">
    <property type="nucleotide sequence ID" value="XM_058489167.1"/>
</dbReference>
<gene>
    <name evidence="12" type="ORF">O0I10_009170</name>
</gene>
<evidence type="ECO:0000313" key="12">
    <source>
        <dbReference type="EMBL" id="KAJ8655135.1"/>
    </source>
</evidence>
<evidence type="ECO:0000256" key="8">
    <source>
        <dbReference type="ARBA" id="ARBA00023212"/>
    </source>
</evidence>
<evidence type="ECO:0000256" key="2">
    <source>
        <dbReference type="ARBA" id="ARBA00005479"/>
    </source>
</evidence>
<sequence length="309" mass="35778">MIPTDRRPPTPLSEPRDDNDHSPHHFEEDSSSEHWEQVDRWLQEIDAVELSLLDKDDMSLQDLQELQQKTEEANTIMELVLQTQRQISDDNMRQAAMWQEKLDALEFSKSSMSTEGSRALDALATLAIRLGLDDTSLSSYQTALAQLTIDTLEAELEENELDEMEYALRGRIKNAEDELSKMKTMLSSIRQRQQHDQDDRFVRRMEADTDALLQQTQDQQEEYALLQNEYEDTEVEQLQLRLSALAKMGHDMAAVEEVLAEQNDVLAGYNDLPPDMMLASRKYKEAEDRLHELRQERELLLADIANQVR</sequence>
<name>A0AAD7UXK8_9FUNG</name>
<evidence type="ECO:0000313" key="13">
    <source>
        <dbReference type="Proteomes" id="UP001234581"/>
    </source>
</evidence>
<keyword evidence="7 10" id="KW-0175">Coiled coil</keyword>
<keyword evidence="3" id="KW-0963">Cytoplasm</keyword>
<feature type="coiled-coil region" evidence="10">
    <location>
        <begin position="276"/>
        <end position="303"/>
    </location>
</feature>
<dbReference type="GO" id="GO:0005829">
    <property type="term" value="C:cytosol"/>
    <property type="evidence" value="ECO:0007669"/>
    <property type="project" value="TreeGrafter"/>
</dbReference>
<dbReference type="InterPro" id="IPR026243">
    <property type="entry name" value="HAUS1"/>
</dbReference>
<dbReference type="EMBL" id="JARTCD010000052">
    <property type="protein sequence ID" value="KAJ8655135.1"/>
    <property type="molecule type" value="Genomic_DNA"/>
</dbReference>
<proteinExistence type="inferred from homology"/>
<comment type="caution">
    <text evidence="12">The sequence shown here is derived from an EMBL/GenBank/DDBJ whole genome shotgun (WGS) entry which is preliminary data.</text>
</comment>
<evidence type="ECO:0000256" key="3">
    <source>
        <dbReference type="ARBA" id="ARBA00022490"/>
    </source>
</evidence>
<evidence type="ECO:0000256" key="1">
    <source>
        <dbReference type="ARBA" id="ARBA00004186"/>
    </source>
</evidence>
<dbReference type="GO" id="GO:0005819">
    <property type="term" value="C:spindle"/>
    <property type="evidence" value="ECO:0007669"/>
    <property type="project" value="UniProtKB-SubCell"/>
</dbReference>
<protein>
    <submittedName>
        <fullName evidence="12">Uncharacterized protein</fullName>
    </submittedName>
</protein>
<keyword evidence="13" id="KW-1185">Reference proteome</keyword>
<keyword evidence="4" id="KW-0132">Cell division</keyword>
<comment type="subcellular location">
    <subcellularLocation>
        <location evidence="1">Cytoplasm</location>
        <location evidence="1">Cytoskeleton</location>
        <location evidence="1">Spindle</location>
    </subcellularLocation>
</comment>
<dbReference type="GO" id="GO:0051225">
    <property type="term" value="P:spindle assembly"/>
    <property type="evidence" value="ECO:0007669"/>
    <property type="project" value="InterPro"/>
</dbReference>
<organism evidence="12 13">
    <name type="scientific">Lichtheimia ornata</name>
    <dbReference type="NCBI Taxonomy" id="688661"/>
    <lineage>
        <taxon>Eukaryota</taxon>
        <taxon>Fungi</taxon>
        <taxon>Fungi incertae sedis</taxon>
        <taxon>Mucoromycota</taxon>
        <taxon>Mucoromycotina</taxon>
        <taxon>Mucoromycetes</taxon>
        <taxon>Mucorales</taxon>
        <taxon>Lichtheimiaceae</taxon>
        <taxon>Lichtheimia</taxon>
    </lineage>
</organism>
<dbReference type="Pfam" id="PF25762">
    <property type="entry name" value="HAUS1"/>
    <property type="match status" value="1"/>
</dbReference>
<dbReference type="PANTHER" id="PTHR31570">
    <property type="entry name" value="HAUS AUGMIN-LIKE COMPLEX SUBUNIT 1"/>
    <property type="match status" value="1"/>
</dbReference>
<dbReference type="PANTHER" id="PTHR31570:SF1">
    <property type="entry name" value="HAUS AUGMIN-LIKE COMPLEX SUBUNIT 1"/>
    <property type="match status" value="1"/>
</dbReference>
<feature type="coiled-coil region" evidence="10">
    <location>
        <begin position="172"/>
        <end position="236"/>
    </location>
</feature>
<evidence type="ECO:0000256" key="5">
    <source>
        <dbReference type="ARBA" id="ARBA00022701"/>
    </source>
</evidence>
<comment type="similarity">
    <text evidence="2">Belongs to the HAUS1 family.</text>
</comment>
<reference evidence="12 13" key="1">
    <citation type="submission" date="2023-03" db="EMBL/GenBank/DDBJ databases">
        <title>Genome sequence of Lichtheimia ornata CBS 291.66.</title>
        <authorList>
            <person name="Mohabir J.T."/>
            <person name="Shea T.P."/>
            <person name="Kurbessoian T."/>
            <person name="Berby B."/>
            <person name="Fontaine J."/>
            <person name="Livny J."/>
            <person name="Gnirke A."/>
            <person name="Stajich J.E."/>
            <person name="Cuomo C.A."/>
        </authorList>
    </citation>
    <scope>NUCLEOTIDE SEQUENCE [LARGE SCALE GENOMIC DNA]</scope>
    <source>
        <strain evidence="12">CBS 291.66</strain>
    </source>
</reference>
<evidence type="ECO:0000256" key="4">
    <source>
        <dbReference type="ARBA" id="ARBA00022618"/>
    </source>
</evidence>
<dbReference type="GeneID" id="83216577"/>
<dbReference type="GO" id="GO:0005874">
    <property type="term" value="C:microtubule"/>
    <property type="evidence" value="ECO:0007669"/>
    <property type="project" value="UniProtKB-KW"/>
</dbReference>
<keyword evidence="5" id="KW-0493">Microtubule</keyword>
<evidence type="ECO:0000256" key="11">
    <source>
        <dbReference type="SAM" id="MobiDB-lite"/>
    </source>
</evidence>
<evidence type="ECO:0000256" key="10">
    <source>
        <dbReference type="SAM" id="Coils"/>
    </source>
</evidence>